<dbReference type="Proteomes" id="UP000814128">
    <property type="component" value="Unassembled WGS sequence"/>
</dbReference>
<accession>A0ACB8QIJ6</accession>
<keyword evidence="2" id="KW-1185">Reference proteome</keyword>
<proteinExistence type="predicted"/>
<evidence type="ECO:0000313" key="2">
    <source>
        <dbReference type="Proteomes" id="UP000814128"/>
    </source>
</evidence>
<organism evidence="1 2">
    <name type="scientific">Vararia minispora EC-137</name>
    <dbReference type="NCBI Taxonomy" id="1314806"/>
    <lineage>
        <taxon>Eukaryota</taxon>
        <taxon>Fungi</taxon>
        <taxon>Dikarya</taxon>
        <taxon>Basidiomycota</taxon>
        <taxon>Agaricomycotina</taxon>
        <taxon>Agaricomycetes</taxon>
        <taxon>Russulales</taxon>
        <taxon>Lachnocladiaceae</taxon>
        <taxon>Vararia</taxon>
    </lineage>
</organism>
<evidence type="ECO:0000313" key="1">
    <source>
        <dbReference type="EMBL" id="KAI0031445.1"/>
    </source>
</evidence>
<reference evidence="1" key="2">
    <citation type="journal article" date="2022" name="New Phytol.">
        <title>Evolutionary transition to the ectomycorrhizal habit in the genomes of a hyperdiverse lineage of mushroom-forming fungi.</title>
        <authorList>
            <person name="Looney B."/>
            <person name="Miyauchi S."/>
            <person name="Morin E."/>
            <person name="Drula E."/>
            <person name="Courty P.E."/>
            <person name="Kohler A."/>
            <person name="Kuo A."/>
            <person name="LaButti K."/>
            <person name="Pangilinan J."/>
            <person name="Lipzen A."/>
            <person name="Riley R."/>
            <person name="Andreopoulos W."/>
            <person name="He G."/>
            <person name="Johnson J."/>
            <person name="Nolan M."/>
            <person name="Tritt A."/>
            <person name="Barry K.W."/>
            <person name="Grigoriev I.V."/>
            <person name="Nagy L.G."/>
            <person name="Hibbett D."/>
            <person name="Henrissat B."/>
            <person name="Matheny P.B."/>
            <person name="Labbe J."/>
            <person name="Martin F.M."/>
        </authorList>
    </citation>
    <scope>NUCLEOTIDE SEQUENCE</scope>
    <source>
        <strain evidence="1">EC-137</strain>
    </source>
</reference>
<dbReference type="EMBL" id="MU273580">
    <property type="protein sequence ID" value="KAI0031445.1"/>
    <property type="molecule type" value="Genomic_DNA"/>
</dbReference>
<reference evidence="1" key="1">
    <citation type="submission" date="2021-02" db="EMBL/GenBank/DDBJ databases">
        <authorList>
            <consortium name="DOE Joint Genome Institute"/>
            <person name="Ahrendt S."/>
            <person name="Looney B.P."/>
            <person name="Miyauchi S."/>
            <person name="Morin E."/>
            <person name="Drula E."/>
            <person name="Courty P.E."/>
            <person name="Chicoki N."/>
            <person name="Fauchery L."/>
            <person name="Kohler A."/>
            <person name="Kuo A."/>
            <person name="Labutti K."/>
            <person name="Pangilinan J."/>
            <person name="Lipzen A."/>
            <person name="Riley R."/>
            <person name="Andreopoulos W."/>
            <person name="He G."/>
            <person name="Johnson J."/>
            <person name="Barry K.W."/>
            <person name="Grigoriev I.V."/>
            <person name="Nagy L."/>
            <person name="Hibbett D."/>
            <person name="Henrissat B."/>
            <person name="Matheny P.B."/>
            <person name="Labbe J."/>
            <person name="Martin F."/>
        </authorList>
    </citation>
    <scope>NUCLEOTIDE SEQUENCE</scope>
    <source>
        <strain evidence="1">EC-137</strain>
    </source>
</reference>
<protein>
    <submittedName>
        <fullName evidence="1">Uncharacterized protein</fullName>
    </submittedName>
</protein>
<name>A0ACB8QIJ6_9AGAM</name>
<comment type="caution">
    <text evidence="1">The sequence shown here is derived from an EMBL/GenBank/DDBJ whole genome shotgun (WGS) entry which is preliminary data.</text>
</comment>
<sequence>MSVPTSKNSETRTGRVFQDFESMIPSELVAVNERPGIDVELFRLTTSSQICRSTNLRQPIPLSKDYVGRVIGSTKEFFTCSSKRKIRLMQTIVSPSVHTMLRDWLGTVCTSLGHTFTTAAEKMAAHLWKSQSHAKFTTCTSSRRDCFNVGTWVPMEASTHTRKTSRIPCISEQHESAHEAEDKEKLSVMYGSSRRLTLWKTSVSPSPGKGLRQQPYEPLLRFINPIQSSFEYACSVPAAATSASERVMMLADFSPTRLLSK</sequence>
<gene>
    <name evidence="1" type="ORF">K488DRAFT_71404</name>
</gene>